<dbReference type="AlphaFoldDB" id="A0A9E7EH01"/>
<organism evidence="1 2">
    <name type="scientific">Musa troglodytarum</name>
    <name type="common">fe'i banana</name>
    <dbReference type="NCBI Taxonomy" id="320322"/>
    <lineage>
        <taxon>Eukaryota</taxon>
        <taxon>Viridiplantae</taxon>
        <taxon>Streptophyta</taxon>
        <taxon>Embryophyta</taxon>
        <taxon>Tracheophyta</taxon>
        <taxon>Spermatophyta</taxon>
        <taxon>Magnoliopsida</taxon>
        <taxon>Liliopsida</taxon>
        <taxon>Zingiberales</taxon>
        <taxon>Musaceae</taxon>
        <taxon>Musa</taxon>
    </lineage>
</organism>
<accession>A0A9E7EH01</accession>
<dbReference type="Proteomes" id="UP001055439">
    <property type="component" value="Chromosome 10"/>
</dbReference>
<sequence length="92" mass="10108">MLRVCPVLTHWPFASKVAYIDPPQIWKQSVLTGASCTRLMLLARLNSLVKGRTLNPIVTDKIVNGILGDFGEANLAVIRIGAARLRQNQLSP</sequence>
<keyword evidence="2" id="KW-1185">Reference proteome</keyword>
<evidence type="ECO:0000313" key="1">
    <source>
        <dbReference type="EMBL" id="URD77184.1"/>
    </source>
</evidence>
<protein>
    <submittedName>
        <fullName evidence="1">Uncharacterized protein</fullName>
    </submittedName>
</protein>
<name>A0A9E7EH01_9LILI</name>
<gene>
    <name evidence="1" type="ORF">MUK42_23004</name>
</gene>
<proteinExistence type="predicted"/>
<reference evidence="1" key="1">
    <citation type="submission" date="2022-05" db="EMBL/GenBank/DDBJ databases">
        <title>The Musa troglodytarum L. genome provides insights into the mechanism of non-climacteric behaviour and enrichment of carotenoids.</title>
        <authorList>
            <person name="Wang J."/>
        </authorList>
    </citation>
    <scope>NUCLEOTIDE SEQUENCE</scope>
    <source>
        <tissue evidence="1">Leaf</tissue>
    </source>
</reference>
<dbReference type="EMBL" id="CP097503">
    <property type="protein sequence ID" value="URD77184.1"/>
    <property type="molecule type" value="Genomic_DNA"/>
</dbReference>
<evidence type="ECO:0000313" key="2">
    <source>
        <dbReference type="Proteomes" id="UP001055439"/>
    </source>
</evidence>